<feature type="chain" id="PRO_5001884686" evidence="6">
    <location>
        <begin position="19"/>
        <end position="214"/>
    </location>
</feature>
<evidence type="ECO:0000256" key="3">
    <source>
        <dbReference type="ARBA" id="ARBA00023319"/>
    </source>
</evidence>
<keyword evidence="9" id="KW-1185">Reference proteome</keyword>
<feature type="transmembrane region" description="Helical" evidence="5">
    <location>
        <begin position="158"/>
        <end position="178"/>
    </location>
</feature>
<organism evidence="8 9">
    <name type="scientific">Dryobates pubescens</name>
    <name type="common">Downy woodpecker</name>
    <name type="synonym">Picoides pubescens</name>
    <dbReference type="NCBI Taxonomy" id="118200"/>
    <lineage>
        <taxon>Eukaryota</taxon>
        <taxon>Metazoa</taxon>
        <taxon>Chordata</taxon>
        <taxon>Craniata</taxon>
        <taxon>Vertebrata</taxon>
        <taxon>Euteleostomi</taxon>
        <taxon>Archelosauria</taxon>
        <taxon>Archosauria</taxon>
        <taxon>Dinosauria</taxon>
        <taxon>Saurischia</taxon>
        <taxon>Theropoda</taxon>
        <taxon>Coelurosauria</taxon>
        <taxon>Aves</taxon>
        <taxon>Neognathae</taxon>
        <taxon>Neoaves</taxon>
        <taxon>Telluraves</taxon>
        <taxon>Coraciimorphae</taxon>
        <taxon>Piciformes</taxon>
        <taxon>Picidae</taxon>
        <taxon>Dryobates</taxon>
    </lineage>
</organism>
<evidence type="ECO:0000313" key="9">
    <source>
        <dbReference type="Proteomes" id="UP000053875"/>
    </source>
</evidence>
<dbReference type="SUPFAM" id="SSF48726">
    <property type="entry name" value="Immunoglobulin"/>
    <property type="match status" value="1"/>
</dbReference>
<evidence type="ECO:0000256" key="1">
    <source>
        <dbReference type="ARBA" id="ARBA00022729"/>
    </source>
</evidence>
<keyword evidence="3" id="KW-0393">Immunoglobulin domain</keyword>
<keyword evidence="2" id="KW-1015">Disulfide bond</keyword>
<keyword evidence="5" id="KW-0472">Membrane</keyword>
<dbReference type="InterPro" id="IPR007110">
    <property type="entry name" value="Ig-like_dom"/>
</dbReference>
<dbReference type="Pfam" id="PF07686">
    <property type="entry name" value="V-set"/>
    <property type="match status" value="1"/>
</dbReference>
<feature type="domain" description="Ig-like" evidence="7">
    <location>
        <begin position="28"/>
        <end position="125"/>
    </location>
</feature>
<dbReference type="SMART" id="SM00409">
    <property type="entry name" value="IG"/>
    <property type="match status" value="1"/>
</dbReference>
<dbReference type="EMBL" id="KL216877">
    <property type="protein sequence ID" value="KFV71688.1"/>
    <property type="molecule type" value="Genomic_DNA"/>
</dbReference>
<dbReference type="AlphaFoldDB" id="A0A093GY16"/>
<evidence type="ECO:0000256" key="6">
    <source>
        <dbReference type="SAM" id="SignalP"/>
    </source>
</evidence>
<protein>
    <submittedName>
        <fullName evidence="8">Triggering receptor expressed on myeloid cells 2</fullName>
    </submittedName>
</protein>
<dbReference type="InterPro" id="IPR036179">
    <property type="entry name" value="Ig-like_dom_sf"/>
</dbReference>
<feature type="region of interest" description="Disordered" evidence="4">
    <location>
        <begin position="184"/>
        <end position="214"/>
    </location>
</feature>
<dbReference type="Gene3D" id="2.60.40.10">
    <property type="entry name" value="Immunoglobulins"/>
    <property type="match status" value="1"/>
</dbReference>
<evidence type="ECO:0000313" key="8">
    <source>
        <dbReference type="EMBL" id="KFV71688.1"/>
    </source>
</evidence>
<feature type="signal peptide" evidence="6">
    <location>
        <begin position="1"/>
        <end position="18"/>
    </location>
</feature>
<accession>A0A093GY16</accession>
<dbReference type="InterPro" id="IPR013106">
    <property type="entry name" value="Ig_V-set"/>
</dbReference>
<keyword evidence="5" id="KW-1133">Transmembrane helix</keyword>
<evidence type="ECO:0000256" key="4">
    <source>
        <dbReference type="SAM" id="MobiDB-lite"/>
    </source>
</evidence>
<dbReference type="GO" id="GO:0009986">
    <property type="term" value="C:cell surface"/>
    <property type="evidence" value="ECO:0007669"/>
    <property type="project" value="TreeGrafter"/>
</dbReference>
<dbReference type="PANTHER" id="PTHR16423">
    <property type="entry name" value="TREM-LIKE TRANSCRIPT PROTEIN"/>
    <property type="match status" value="1"/>
</dbReference>
<dbReference type="STRING" id="118200.A0A093GY16"/>
<keyword evidence="1 6" id="KW-0732">Signal</keyword>
<dbReference type="InterPro" id="IPR003599">
    <property type="entry name" value="Ig_sub"/>
</dbReference>
<dbReference type="OrthoDB" id="9805957at2759"/>
<gene>
    <name evidence="8" type="ORF">N307_09715</name>
</gene>
<dbReference type="PROSITE" id="PS50835">
    <property type="entry name" value="IG_LIKE"/>
    <property type="match status" value="1"/>
</dbReference>
<keyword evidence="5" id="KW-0812">Transmembrane</keyword>
<evidence type="ECO:0000256" key="2">
    <source>
        <dbReference type="ARBA" id="ARBA00023157"/>
    </source>
</evidence>
<sequence length="214" mass="23869">MQRFVHLLFLVFSSGCAAEDIPVVYGVEGGSISVNCSYKAWQQRWREKSWCRQLEERHCQQVVRARRLWLPFLSSWNGSTSIRDDIHQGLLTVTMRRLSRQDSGLYQCRAHQRGQAESLGTVRVEVLPEGLEPQLPEEPPAVQSISSLPPGADLTACYVLAGLLAAKFLVAVLIFVTAKSRQQREQEPSLQEQQVLPLAAEPAAGLSPSWESTA</sequence>
<dbReference type="PROSITE" id="PS51257">
    <property type="entry name" value="PROKAR_LIPOPROTEIN"/>
    <property type="match status" value="1"/>
</dbReference>
<evidence type="ECO:0000259" key="7">
    <source>
        <dbReference type="PROSITE" id="PS50835"/>
    </source>
</evidence>
<dbReference type="PANTHER" id="PTHR16423:SF6">
    <property type="entry name" value="TRIGGERING RECEPTOR EXPRESSED ON MYELOID CELLS 2-RELATED"/>
    <property type="match status" value="1"/>
</dbReference>
<dbReference type="InterPro" id="IPR013783">
    <property type="entry name" value="Ig-like_fold"/>
</dbReference>
<evidence type="ECO:0000256" key="5">
    <source>
        <dbReference type="SAM" id="Phobius"/>
    </source>
</evidence>
<keyword evidence="8" id="KW-0675">Receptor</keyword>
<dbReference type="InterPro" id="IPR052314">
    <property type="entry name" value="Immune_rcpt_domain"/>
</dbReference>
<dbReference type="KEGG" id="dpub:104305348"/>
<reference evidence="8 9" key="1">
    <citation type="submission" date="2014-04" db="EMBL/GenBank/DDBJ databases">
        <title>Genome evolution of avian class.</title>
        <authorList>
            <person name="Zhang G."/>
            <person name="Li C."/>
        </authorList>
    </citation>
    <scope>NUCLEOTIDE SEQUENCE [LARGE SCALE GENOMIC DNA]</scope>
    <source>
        <strain evidence="8">BGI_N307</strain>
    </source>
</reference>
<dbReference type="GO" id="GO:0038023">
    <property type="term" value="F:signaling receptor activity"/>
    <property type="evidence" value="ECO:0007669"/>
    <property type="project" value="TreeGrafter"/>
</dbReference>
<dbReference type="Proteomes" id="UP000053875">
    <property type="component" value="Unassembled WGS sequence"/>
</dbReference>
<name>A0A093GY16_DRYPU</name>
<proteinExistence type="predicted"/>